<protein>
    <submittedName>
        <fullName evidence="5">Integrase</fullName>
    </submittedName>
</protein>
<evidence type="ECO:0000313" key="5">
    <source>
        <dbReference type="EMBL" id="OEJ22537.1"/>
    </source>
</evidence>
<dbReference type="AlphaFoldDB" id="A0A1E5P0F8"/>
<dbReference type="OrthoDB" id="3698359at2"/>
<dbReference type="PANTHER" id="PTHR30349:SF41">
    <property type="entry name" value="INTEGRASE_RECOMBINASE PROTEIN MJ0367-RELATED"/>
    <property type="match status" value="1"/>
</dbReference>
<dbReference type="Gene3D" id="1.10.443.10">
    <property type="entry name" value="Intergrase catalytic core"/>
    <property type="match status" value="1"/>
</dbReference>
<dbReference type="EMBL" id="MEHK01000002">
    <property type="protein sequence ID" value="OEJ22537.1"/>
    <property type="molecule type" value="Genomic_DNA"/>
</dbReference>
<accession>A0A1E5P0F8</accession>
<evidence type="ECO:0000313" key="6">
    <source>
        <dbReference type="Proteomes" id="UP000095705"/>
    </source>
</evidence>
<sequence>MSVVDELPGAAHLVLADGVVHLDPEPAVLEAMLEGRARQQRTRFLNFESTIRPRISLVRRLVAFTNEYPWEWAPGEVEAFFDHLRTRRPGRPLTLSTARNYQNDLRLFFDYVTDARYGWPATCRERFGQAPVQVLHEWNTVTHTSGYEGAAERRPLTYDEVQGLFDAADGRVEEIRKRGRKGSLAALRDAMVLKAVYAYGLRRQEACGLDLCDLRRNPKVAAYGRFGAVFVRHGKASKGGPPKRRTVLTVPEMDWIVDVLDQYVAEVRPAFLPGKHPAFWITERRGRMSLRRLNDAFEAARRSADLPEELDLHSLRHSYVTHLIEFGYPEKFVQDQVGHAYASTTAIYSHVSDEYRNRLLLRSLQARHGDLWEQET</sequence>
<evidence type="ECO:0000256" key="1">
    <source>
        <dbReference type="ARBA" id="ARBA00008857"/>
    </source>
</evidence>
<dbReference type="STRING" id="36818.BGK67_34010"/>
<dbReference type="Pfam" id="PF00589">
    <property type="entry name" value="Phage_integrase"/>
    <property type="match status" value="1"/>
</dbReference>
<dbReference type="InterPro" id="IPR002104">
    <property type="entry name" value="Integrase_catalytic"/>
</dbReference>
<comment type="similarity">
    <text evidence="1">Belongs to the 'phage' integrase family.</text>
</comment>
<dbReference type="InterPro" id="IPR013762">
    <property type="entry name" value="Integrase-like_cat_sf"/>
</dbReference>
<keyword evidence="3" id="KW-0233">DNA recombination</keyword>
<dbReference type="PROSITE" id="PS51898">
    <property type="entry name" value="TYR_RECOMBINASE"/>
    <property type="match status" value="1"/>
</dbReference>
<comment type="caution">
    <text evidence="5">The sequence shown here is derived from an EMBL/GenBank/DDBJ whole genome shotgun (WGS) entry which is preliminary data.</text>
</comment>
<name>A0A1E5P0F8_9ACTN</name>
<gene>
    <name evidence="5" type="ORF">BGK67_34010</name>
</gene>
<feature type="domain" description="Tyr recombinase" evidence="4">
    <location>
        <begin position="151"/>
        <end position="362"/>
    </location>
</feature>
<dbReference type="Proteomes" id="UP000095705">
    <property type="component" value="Unassembled WGS sequence"/>
</dbReference>
<evidence type="ECO:0000259" key="4">
    <source>
        <dbReference type="PROSITE" id="PS51898"/>
    </source>
</evidence>
<keyword evidence="6" id="KW-1185">Reference proteome</keyword>
<reference evidence="5 6" key="1">
    <citation type="submission" date="2016-08" db="EMBL/GenBank/DDBJ databases">
        <title>The complete genome of Streptomyces subrutilus 10-1-1.</title>
        <authorList>
            <person name="Chen X."/>
        </authorList>
    </citation>
    <scope>NUCLEOTIDE SEQUENCE [LARGE SCALE GENOMIC DNA]</scope>
    <source>
        <strain evidence="5 6">10-1-1</strain>
    </source>
</reference>
<dbReference type="SUPFAM" id="SSF56349">
    <property type="entry name" value="DNA breaking-rejoining enzymes"/>
    <property type="match status" value="1"/>
</dbReference>
<organism evidence="5 6">
    <name type="scientific">Streptomyces subrutilus</name>
    <dbReference type="NCBI Taxonomy" id="36818"/>
    <lineage>
        <taxon>Bacteria</taxon>
        <taxon>Bacillati</taxon>
        <taxon>Actinomycetota</taxon>
        <taxon>Actinomycetes</taxon>
        <taxon>Kitasatosporales</taxon>
        <taxon>Streptomycetaceae</taxon>
        <taxon>Streptomyces</taxon>
    </lineage>
</organism>
<dbReference type="CDD" id="cd00397">
    <property type="entry name" value="DNA_BRE_C"/>
    <property type="match status" value="1"/>
</dbReference>
<evidence type="ECO:0000256" key="2">
    <source>
        <dbReference type="ARBA" id="ARBA00023125"/>
    </source>
</evidence>
<evidence type="ECO:0000256" key="3">
    <source>
        <dbReference type="ARBA" id="ARBA00023172"/>
    </source>
</evidence>
<dbReference type="GO" id="GO:0015074">
    <property type="term" value="P:DNA integration"/>
    <property type="evidence" value="ECO:0007669"/>
    <property type="project" value="InterPro"/>
</dbReference>
<dbReference type="GO" id="GO:0003677">
    <property type="term" value="F:DNA binding"/>
    <property type="evidence" value="ECO:0007669"/>
    <property type="project" value="UniProtKB-KW"/>
</dbReference>
<dbReference type="InterPro" id="IPR011010">
    <property type="entry name" value="DNA_brk_join_enz"/>
</dbReference>
<dbReference type="InterPro" id="IPR050090">
    <property type="entry name" value="Tyrosine_recombinase_XerCD"/>
</dbReference>
<proteinExistence type="inferred from homology"/>
<dbReference type="PANTHER" id="PTHR30349">
    <property type="entry name" value="PHAGE INTEGRASE-RELATED"/>
    <property type="match status" value="1"/>
</dbReference>
<keyword evidence="2" id="KW-0238">DNA-binding</keyword>
<dbReference type="GO" id="GO:0006310">
    <property type="term" value="P:DNA recombination"/>
    <property type="evidence" value="ECO:0007669"/>
    <property type="project" value="UniProtKB-KW"/>
</dbReference>